<feature type="domain" description="Enolpyruvate transferase" evidence="8">
    <location>
        <begin position="18"/>
        <end position="429"/>
    </location>
</feature>
<evidence type="ECO:0000256" key="1">
    <source>
        <dbReference type="ARBA" id="ARBA00004811"/>
    </source>
</evidence>
<dbReference type="EMBL" id="CAFBPN010000163">
    <property type="protein sequence ID" value="CAB5031785.1"/>
    <property type="molecule type" value="Genomic_DNA"/>
</dbReference>
<dbReference type="UniPathway" id="UPA00053">
    <property type="reaction ID" value="UER00089"/>
</dbReference>
<dbReference type="NCBIfam" id="TIGR01356">
    <property type="entry name" value="aroA"/>
    <property type="match status" value="1"/>
</dbReference>
<keyword evidence="6" id="KW-0057">Aromatic amino acid biosynthesis</keyword>
<dbReference type="InterPro" id="IPR001986">
    <property type="entry name" value="Enolpyruvate_Tfrase_dom"/>
</dbReference>
<evidence type="ECO:0000256" key="6">
    <source>
        <dbReference type="ARBA" id="ARBA00023141"/>
    </source>
</evidence>
<dbReference type="InterPro" id="IPR036968">
    <property type="entry name" value="Enolpyruvate_Tfrase_sf"/>
</dbReference>
<dbReference type="GO" id="GO:0008652">
    <property type="term" value="P:amino acid biosynthetic process"/>
    <property type="evidence" value="ECO:0007669"/>
    <property type="project" value="UniProtKB-KW"/>
</dbReference>
<comment type="similarity">
    <text evidence="2">Belongs to the EPSP synthase family.</text>
</comment>
<dbReference type="InterPro" id="IPR006264">
    <property type="entry name" value="EPSP_synthase"/>
</dbReference>
<dbReference type="InterPro" id="IPR013792">
    <property type="entry name" value="RNA3'P_cycl/enolpyr_Trfase_a/b"/>
</dbReference>
<keyword evidence="5" id="KW-0808">Transferase</keyword>
<dbReference type="GO" id="GO:0009423">
    <property type="term" value="P:chorismate biosynthetic process"/>
    <property type="evidence" value="ECO:0007669"/>
    <property type="project" value="UniProtKB-UniPathway"/>
</dbReference>
<evidence type="ECO:0000256" key="4">
    <source>
        <dbReference type="ARBA" id="ARBA00022605"/>
    </source>
</evidence>
<evidence type="ECO:0000256" key="3">
    <source>
        <dbReference type="ARBA" id="ARBA00012450"/>
    </source>
</evidence>
<dbReference type="AlphaFoldDB" id="A0A6J7RSS6"/>
<dbReference type="EC" id="2.5.1.19" evidence="3"/>
<dbReference type="GO" id="GO:0009073">
    <property type="term" value="P:aromatic amino acid family biosynthetic process"/>
    <property type="evidence" value="ECO:0007669"/>
    <property type="project" value="UniProtKB-KW"/>
</dbReference>
<dbReference type="CDD" id="cd01556">
    <property type="entry name" value="EPSP_synthase"/>
    <property type="match status" value="1"/>
</dbReference>
<proteinExistence type="inferred from homology"/>
<dbReference type="PANTHER" id="PTHR21090:SF5">
    <property type="entry name" value="PENTAFUNCTIONAL AROM POLYPEPTIDE"/>
    <property type="match status" value="1"/>
</dbReference>
<evidence type="ECO:0000313" key="9">
    <source>
        <dbReference type="EMBL" id="CAB5031785.1"/>
    </source>
</evidence>
<evidence type="ECO:0000259" key="8">
    <source>
        <dbReference type="Pfam" id="PF00275"/>
    </source>
</evidence>
<organism evidence="9">
    <name type="scientific">freshwater metagenome</name>
    <dbReference type="NCBI Taxonomy" id="449393"/>
    <lineage>
        <taxon>unclassified sequences</taxon>
        <taxon>metagenomes</taxon>
        <taxon>ecological metagenomes</taxon>
    </lineage>
</organism>
<name>A0A6J7RSS6_9ZZZZ</name>
<comment type="pathway">
    <text evidence="1">Metabolic intermediate biosynthesis; chorismate biosynthesis; chorismate from D-erythrose 4-phosphate and phosphoenolpyruvate: step 6/7.</text>
</comment>
<protein>
    <recommendedName>
        <fullName evidence="3">3-phosphoshikimate 1-carboxyvinyltransferase</fullName>
        <ecNumber evidence="3">2.5.1.19</ecNumber>
    </recommendedName>
</protein>
<evidence type="ECO:0000256" key="7">
    <source>
        <dbReference type="ARBA" id="ARBA00044633"/>
    </source>
</evidence>
<dbReference type="HAMAP" id="MF_00210">
    <property type="entry name" value="EPSP_synth"/>
    <property type="match status" value="1"/>
</dbReference>
<dbReference type="PIRSF" id="PIRSF000505">
    <property type="entry name" value="EPSPS"/>
    <property type="match status" value="1"/>
</dbReference>
<accession>A0A6J7RSS6</accession>
<dbReference type="GO" id="GO:0003866">
    <property type="term" value="F:3-phosphoshikimate 1-carboxyvinyltransferase activity"/>
    <property type="evidence" value="ECO:0007669"/>
    <property type="project" value="UniProtKB-EC"/>
</dbReference>
<sequence>MALSRVVSVAHLRLETARGPLHCSVEVPGSKSIANRALICAALAGEGSIVTNIPGGDDTVAMLEGLRALGLAISQVNESVSFSSSLDLENTDEVNIHAALAGTSSRFLTALGALRQGNTCIDGFDALRKRPMEDLHIALSHLGANVSSSLGEYSLPVVVNGVDVHGGELTMSSSVSSQFSSAILLISPYLKNGLVVNIEGNRISESYVMMTIGVMLAFGADVTIEVRNERLLRIRVQPGKYAATQFAVEPDASSASYPLAAIAICGGEVFIPGMKNESLQGDTGFVSLMEEMGCTALWVNDGVKLSRDPQSVLKGVSVDLNDMSDLVPTVVSVALFARGSSNISGVGFIRNKESDRLGDLAVELRKCDADVEVLEDGLRISPRPLRGTELGTHHDHRLAMAFGLVALKVSGVTVEDPTVVSKSWPMYWEMREQMLRSSHE</sequence>
<dbReference type="PANTHER" id="PTHR21090">
    <property type="entry name" value="AROM/DEHYDROQUINATE SYNTHASE"/>
    <property type="match status" value="1"/>
</dbReference>
<comment type="catalytic activity">
    <reaction evidence="7">
        <text>3-phosphoshikimate + phosphoenolpyruvate = 5-O-(1-carboxyvinyl)-3-phosphoshikimate + phosphate</text>
        <dbReference type="Rhea" id="RHEA:21256"/>
        <dbReference type="ChEBI" id="CHEBI:43474"/>
        <dbReference type="ChEBI" id="CHEBI:57701"/>
        <dbReference type="ChEBI" id="CHEBI:58702"/>
        <dbReference type="ChEBI" id="CHEBI:145989"/>
        <dbReference type="EC" id="2.5.1.19"/>
    </reaction>
    <physiologicalReaction direction="left-to-right" evidence="7">
        <dbReference type="Rhea" id="RHEA:21257"/>
    </physiologicalReaction>
</comment>
<gene>
    <name evidence="9" type="ORF">UFOPK4098_01624</name>
</gene>
<dbReference type="SUPFAM" id="SSF55205">
    <property type="entry name" value="EPT/RTPC-like"/>
    <property type="match status" value="1"/>
</dbReference>
<evidence type="ECO:0000256" key="2">
    <source>
        <dbReference type="ARBA" id="ARBA00009948"/>
    </source>
</evidence>
<keyword evidence="4" id="KW-0028">Amino-acid biosynthesis</keyword>
<reference evidence="9" key="1">
    <citation type="submission" date="2020-05" db="EMBL/GenBank/DDBJ databases">
        <authorList>
            <person name="Chiriac C."/>
            <person name="Salcher M."/>
            <person name="Ghai R."/>
            <person name="Kavagutti S V."/>
        </authorList>
    </citation>
    <scope>NUCLEOTIDE SEQUENCE</scope>
</reference>
<evidence type="ECO:0000256" key="5">
    <source>
        <dbReference type="ARBA" id="ARBA00022679"/>
    </source>
</evidence>
<dbReference type="Gene3D" id="3.65.10.10">
    <property type="entry name" value="Enolpyruvate transferase domain"/>
    <property type="match status" value="2"/>
</dbReference>
<dbReference type="Pfam" id="PF00275">
    <property type="entry name" value="EPSP_synthase"/>
    <property type="match status" value="1"/>
</dbReference>